<evidence type="ECO:0000256" key="1">
    <source>
        <dbReference type="SAM" id="MobiDB-lite"/>
    </source>
</evidence>
<protein>
    <submittedName>
        <fullName evidence="3">RBPJ-interacting and tubulin-associated protein</fullName>
    </submittedName>
</protein>
<proteinExistence type="predicted"/>
<reference evidence="3" key="1">
    <citation type="submission" date="2016-11" db="UniProtKB">
        <authorList>
            <consortium name="WormBaseParasite"/>
        </authorList>
    </citation>
    <scope>IDENTIFICATION</scope>
</reference>
<name>A0A1I7ZAX0_9BILA</name>
<dbReference type="AlphaFoldDB" id="A0A1I7ZAX0"/>
<dbReference type="WBParaSite" id="L893_g2457.t1">
    <property type="protein sequence ID" value="L893_g2457.t1"/>
    <property type="gene ID" value="L893_g2457"/>
</dbReference>
<feature type="region of interest" description="Disordered" evidence="1">
    <location>
        <begin position="58"/>
        <end position="84"/>
    </location>
</feature>
<accession>A0A1I7ZAX0</accession>
<keyword evidence="2" id="KW-1185">Reference proteome</keyword>
<dbReference type="GO" id="GO:0016533">
    <property type="term" value="C:protein kinase 5 complex"/>
    <property type="evidence" value="ECO:0007669"/>
    <property type="project" value="InterPro"/>
</dbReference>
<organism evidence="2 3">
    <name type="scientific">Steinernema glaseri</name>
    <dbReference type="NCBI Taxonomy" id="37863"/>
    <lineage>
        <taxon>Eukaryota</taxon>
        <taxon>Metazoa</taxon>
        <taxon>Ecdysozoa</taxon>
        <taxon>Nematoda</taxon>
        <taxon>Chromadorea</taxon>
        <taxon>Rhabditida</taxon>
        <taxon>Tylenchina</taxon>
        <taxon>Panagrolaimomorpha</taxon>
        <taxon>Strongyloidoidea</taxon>
        <taxon>Steinernematidae</taxon>
        <taxon>Steinernema</taxon>
    </lineage>
</organism>
<dbReference type="Proteomes" id="UP000095287">
    <property type="component" value="Unplaced"/>
</dbReference>
<sequence length="193" mass="21341">MGASLTSPAVAHHSRAPPTSVCNHLFTAGDGPPTFKPQNGNLSKSMFVSGWNWPKKATSTMLPRSHPPSSPSENRPVSIATTDHNDIRVVLKRGESGDDPKADVLPYSRLSVQLDTNQNYKRYEPSKKPPRNIRDHFVSNCVNAKSVVDSVAKTTVITNKYRWVGRYCSHLILKRQNNLSGRPVRSPKDSSPN</sequence>
<evidence type="ECO:0000313" key="3">
    <source>
        <dbReference type="WBParaSite" id="L893_g2457.t1"/>
    </source>
</evidence>
<dbReference type="InterPro" id="IPR004944">
    <property type="entry name" value="CDK5_activator"/>
</dbReference>
<feature type="compositionally biased region" description="Polar residues" evidence="1">
    <location>
        <begin position="71"/>
        <end position="82"/>
    </location>
</feature>
<dbReference type="GO" id="GO:0061575">
    <property type="term" value="F:cyclin-dependent protein serine/threonine kinase activator activity"/>
    <property type="evidence" value="ECO:0007669"/>
    <property type="project" value="InterPro"/>
</dbReference>
<evidence type="ECO:0000313" key="2">
    <source>
        <dbReference type="Proteomes" id="UP000095287"/>
    </source>
</evidence>
<dbReference type="Pfam" id="PF03261">
    <property type="entry name" value="CDK5_activator"/>
    <property type="match status" value="1"/>
</dbReference>